<dbReference type="PANTHER" id="PTHR46300:SF1">
    <property type="entry name" value="P450, PUTATIVE (EUROFUNG)-RELATED"/>
    <property type="match status" value="1"/>
</dbReference>
<dbReference type="PRINTS" id="PR00385">
    <property type="entry name" value="P450"/>
</dbReference>
<keyword evidence="5 9" id="KW-0479">Metal-binding</keyword>
<evidence type="ECO:0000313" key="12">
    <source>
        <dbReference type="Proteomes" id="UP000053558"/>
    </source>
</evidence>
<dbReference type="Gene3D" id="1.10.630.10">
    <property type="entry name" value="Cytochrome P450"/>
    <property type="match status" value="1"/>
</dbReference>
<dbReference type="InterPro" id="IPR036396">
    <property type="entry name" value="Cyt_P450_sf"/>
</dbReference>
<dbReference type="RefSeq" id="XP_007762896.1">
    <property type="nucleotide sequence ID" value="XM_007764706.1"/>
</dbReference>
<reference evidence="12" key="1">
    <citation type="journal article" date="2012" name="Science">
        <title>The Paleozoic origin of enzymatic lignin decomposition reconstructed from 31 fungal genomes.</title>
        <authorList>
            <person name="Floudas D."/>
            <person name="Binder M."/>
            <person name="Riley R."/>
            <person name="Barry K."/>
            <person name="Blanchette R.A."/>
            <person name="Henrissat B."/>
            <person name="Martinez A.T."/>
            <person name="Otillar R."/>
            <person name="Spatafora J.W."/>
            <person name="Yadav J.S."/>
            <person name="Aerts A."/>
            <person name="Benoit I."/>
            <person name="Boyd A."/>
            <person name="Carlson A."/>
            <person name="Copeland A."/>
            <person name="Coutinho P.M."/>
            <person name="de Vries R.P."/>
            <person name="Ferreira P."/>
            <person name="Findley K."/>
            <person name="Foster B."/>
            <person name="Gaskell J."/>
            <person name="Glotzer D."/>
            <person name="Gorecki P."/>
            <person name="Heitman J."/>
            <person name="Hesse C."/>
            <person name="Hori C."/>
            <person name="Igarashi K."/>
            <person name="Jurgens J.A."/>
            <person name="Kallen N."/>
            <person name="Kersten P."/>
            <person name="Kohler A."/>
            <person name="Kuees U."/>
            <person name="Kumar T.K.A."/>
            <person name="Kuo A."/>
            <person name="LaButti K."/>
            <person name="Larrondo L.F."/>
            <person name="Lindquist E."/>
            <person name="Ling A."/>
            <person name="Lombard V."/>
            <person name="Lucas S."/>
            <person name="Lundell T."/>
            <person name="Martin R."/>
            <person name="McLaughlin D.J."/>
            <person name="Morgenstern I."/>
            <person name="Morin E."/>
            <person name="Murat C."/>
            <person name="Nagy L.G."/>
            <person name="Nolan M."/>
            <person name="Ohm R.A."/>
            <person name="Patyshakuliyeva A."/>
            <person name="Rokas A."/>
            <person name="Ruiz-Duenas F.J."/>
            <person name="Sabat G."/>
            <person name="Salamov A."/>
            <person name="Samejima M."/>
            <person name="Schmutz J."/>
            <person name="Slot J.C."/>
            <person name="St John F."/>
            <person name="Stenlid J."/>
            <person name="Sun H."/>
            <person name="Sun S."/>
            <person name="Syed K."/>
            <person name="Tsang A."/>
            <person name="Wiebenga A."/>
            <person name="Young D."/>
            <person name="Pisabarro A."/>
            <person name="Eastwood D.C."/>
            <person name="Martin F."/>
            <person name="Cullen D."/>
            <person name="Grigoriev I.V."/>
            <person name="Hibbett D.S."/>
        </authorList>
    </citation>
    <scope>NUCLEOTIDE SEQUENCE [LARGE SCALE GENOMIC DNA]</scope>
    <source>
        <strain evidence="12">RWD-64-598 SS2</strain>
    </source>
</reference>
<keyword evidence="12" id="KW-1185">Reference proteome</keyword>
<dbReference type="KEGG" id="cput:CONPUDRAFT_113995"/>
<dbReference type="OMA" id="HMVYDLF"/>
<evidence type="ECO:0000256" key="8">
    <source>
        <dbReference type="ARBA" id="ARBA00023033"/>
    </source>
</evidence>
<proteinExistence type="inferred from homology"/>
<name>A0A5M3N4X6_CONPW</name>
<feature type="binding site" description="axial binding residue" evidence="9">
    <location>
        <position position="438"/>
    </location>
    <ligand>
        <name>heme</name>
        <dbReference type="ChEBI" id="CHEBI:30413"/>
    </ligand>
    <ligandPart>
        <name>Fe</name>
        <dbReference type="ChEBI" id="CHEBI:18248"/>
    </ligandPart>
</feature>
<keyword evidence="8 10" id="KW-0503">Monooxygenase</keyword>
<evidence type="ECO:0000256" key="2">
    <source>
        <dbReference type="ARBA" id="ARBA00005179"/>
    </source>
</evidence>
<evidence type="ECO:0000256" key="4">
    <source>
        <dbReference type="ARBA" id="ARBA00022617"/>
    </source>
</evidence>
<evidence type="ECO:0000256" key="3">
    <source>
        <dbReference type="ARBA" id="ARBA00010617"/>
    </source>
</evidence>
<gene>
    <name evidence="11" type="ORF">CONPUDRAFT_113995</name>
</gene>
<dbReference type="GO" id="GO:0005506">
    <property type="term" value="F:iron ion binding"/>
    <property type="evidence" value="ECO:0007669"/>
    <property type="project" value="InterPro"/>
</dbReference>
<keyword evidence="6 10" id="KW-0560">Oxidoreductase</keyword>
<dbReference type="OrthoDB" id="2789670at2759"/>
<evidence type="ECO:0000256" key="9">
    <source>
        <dbReference type="PIRSR" id="PIRSR602401-1"/>
    </source>
</evidence>
<dbReference type="GO" id="GO:0004497">
    <property type="term" value="F:monooxygenase activity"/>
    <property type="evidence" value="ECO:0007669"/>
    <property type="project" value="UniProtKB-KW"/>
</dbReference>
<dbReference type="GeneID" id="19199047"/>
<comment type="pathway">
    <text evidence="2">Secondary metabolite biosynthesis.</text>
</comment>
<dbReference type="AlphaFoldDB" id="A0A5M3N4X6"/>
<comment type="similarity">
    <text evidence="3 10">Belongs to the cytochrome P450 family.</text>
</comment>
<dbReference type="Proteomes" id="UP000053558">
    <property type="component" value="Unassembled WGS sequence"/>
</dbReference>
<dbReference type="InterPro" id="IPR050364">
    <property type="entry name" value="Cytochrome_P450_fung"/>
</dbReference>
<organism evidence="11 12">
    <name type="scientific">Coniophora puteana (strain RWD-64-598)</name>
    <name type="common">Brown rot fungus</name>
    <dbReference type="NCBI Taxonomy" id="741705"/>
    <lineage>
        <taxon>Eukaryota</taxon>
        <taxon>Fungi</taxon>
        <taxon>Dikarya</taxon>
        <taxon>Basidiomycota</taxon>
        <taxon>Agaricomycotina</taxon>
        <taxon>Agaricomycetes</taxon>
        <taxon>Agaricomycetidae</taxon>
        <taxon>Boletales</taxon>
        <taxon>Coniophorineae</taxon>
        <taxon>Coniophoraceae</taxon>
        <taxon>Coniophora</taxon>
    </lineage>
</organism>
<evidence type="ECO:0000256" key="7">
    <source>
        <dbReference type="ARBA" id="ARBA00023004"/>
    </source>
</evidence>
<protein>
    <submittedName>
        <fullName evidence="11">Cytochrome P450</fullName>
    </submittedName>
</protein>
<evidence type="ECO:0000256" key="1">
    <source>
        <dbReference type="ARBA" id="ARBA00001971"/>
    </source>
</evidence>
<dbReference type="SUPFAM" id="SSF48264">
    <property type="entry name" value="Cytochrome P450"/>
    <property type="match status" value="1"/>
</dbReference>
<dbReference type="PRINTS" id="PR00463">
    <property type="entry name" value="EP450I"/>
</dbReference>
<evidence type="ECO:0000313" key="11">
    <source>
        <dbReference type="EMBL" id="EIW85905.1"/>
    </source>
</evidence>
<accession>A0A5M3N4X6</accession>
<evidence type="ECO:0000256" key="5">
    <source>
        <dbReference type="ARBA" id="ARBA00022723"/>
    </source>
</evidence>
<dbReference type="InterPro" id="IPR002401">
    <property type="entry name" value="Cyt_P450_E_grp-I"/>
</dbReference>
<dbReference type="PANTHER" id="PTHR46300">
    <property type="entry name" value="P450, PUTATIVE (EUROFUNG)-RELATED-RELATED"/>
    <property type="match status" value="1"/>
</dbReference>
<dbReference type="GO" id="GO:0016705">
    <property type="term" value="F:oxidoreductase activity, acting on paired donors, with incorporation or reduction of molecular oxygen"/>
    <property type="evidence" value="ECO:0007669"/>
    <property type="project" value="InterPro"/>
</dbReference>
<dbReference type="Pfam" id="PF00067">
    <property type="entry name" value="p450"/>
    <property type="match status" value="1"/>
</dbReference>
<evidence type="ECO:0000256" key="10">
    <source>
        <dbReference type="RuleBase" id="RU000461"/>
    </source>
</evidence>
<keyword evidence="4 9" id="KW-0349">Heme</keyword>
<keyword evidence="7 9" id="KW-0408">Iron</keyword>
<dbReference type="PROSITE" id="PS00086">
    <property type="entry name" value="CYTOCHROME_P450"/>
    <property type="match status" value="1"/>
</dbReference>
<sequence length="504" mass="57159">MPPQHHQLLSIQDFPALALAGALIILVIAREVINKRRRDYLLPPGPPAKWFWQNPFPTSQIPKVLAELTNQYGPVFSLRQGNKVTVVIGRVQPTIDILEKEGGSTLSRPERVAARDLVSRRMRLILEPAGERFRIMRRAMHAPLIPKAAASYAPIQTEAAKIYIKNLLEQPDDHQHWASLFSASVVLKVTYGKTAPASFDDPDVKRILRSVINFANSMKPGAWAVDRMPVLRHIPWFTTKLDSWHQEEFGLFKEQMNGTKDAMKRGDDGPSFVRNLLEKRQEGITEDVIAYLAGSMYGAGTDTTSIAMSNTIMAAALYPEAQERMIEEIDLVLGDRAPSFVDMGTLPQLDAFTQEATRWRPVIPLGFPHRATTDIIWKGYRIPADATIVGNHWAISRDPEVYPDPERFNPQRWLDEKGSLKPSNEFRYWSFGFGRRVCPGQHLAGRSLFITLAMVFWCFRVSEDKSQPIDSDGFDDKMIAHAFKFKVKFEPRRSLEEIRAAIKV</sequence>
<comment type="cofactor">
    <cofactor evidence="1 9">
        <name>heme</name>
        <dbReference type="ChEBI" id="CHEBI:30413"/>
    </cofactor>
</comment>
<dbReference type="InterPro" id="IPR001128">
    <property type="entry name" value="Cyt_P450"/>
</dbReference>
<evidence type="ECO:0000256" key="6">
    <source>
        <dbReference type="ARBA" id="ARBA00023002"/>
    </source>
</evidence>
<comment type="caution">
    <text evidence="11">The sequence shown here is derived from an EMBL/GenBank/DDBJ whole genome shotgun (WGS) entry which is preliminary data.</text>
</comment>
<dbReference type="CDD" id="cd11065">
    <property type="entry name" value="CYP64-like"/>
    <property type="match status" value="1"/>
</dbReference>
<dbReference type="InterPro" id="IPR017972">
    <property type="entry name" value="Cyt_P450_CS"/>
</dbReference>
<dbReference type="GO" id="GO:0020037">
    <property type="term" value="F:heme binding"/>
    <property type="evidence" value="ECO:0007669"/>
    <property type="project" value="InterPro"/>
</dbReference>
<dbReference type="EMBL" id="JH711573">
    <property type="protein sequence ID" value="EIW85905.1"/>
    <property type="molecule type" value="Genomic_DNA"/>
</dbReference>